<dbReference type="SUPFAM" id="SSF46785">
    <property type="entry name" value="Winged helix' DNA-binding domain"/>
    <property type="match status" value="1"/>
</dbReference>
<dbReference type="OrthoDB" id="4807076at2"/>
<dbReference type="InterPro" id="IPR036390">
    <property type="entry name" value="WH_DNA-bd_sf"/>
</dbReference>
<keyword evidence="3" id="KW-1185">Reference proteome</keyword>
<dbReference type="InterPro" id="IPR036388">
    <property type="entry name" value="WH-like_DNA-bd_sf"/>
</dbReference>
<feature type="compositionally biased region" description="Basic and acidic residues" evidence="1">
    <location>
        <begin position="121"/>
        <end position="136"/>
    </location>
</feature>
<evidence type="ECO:0000313" key="2">
    <source>
        <dbReference type="EMBL" id="QDU41567.1"/>
    </source>
</evidence>
<evidence type="ECO:0000256" key="1">
    <source>
        <dbReference type="SAM" id="MobiDB-lite"/>
    </source>
</evidence>
<reference evidence="2 3" key="1">
    <citation type="submission" date="2019-02" db="EMBL/GenBank/DDBJ databases">
        <title>Deep-cultivation of Planctomycetes and their phenomic and genomic characterization uncovers novel biology.</title>
        <authorList>
            <person name="Wiegand S."/>
            <person name="Jogler M."/>
            <person name="Boedeker C."/>
            <person name="Pinto D."/>
            <person name="Vollmers J."/>
            <person name="Rivas-Marin E."/>
            <person name="Kohn T."/>
            <person name="Peeters S.H."/>
            <person name="Heuer A."/>
            <person name="Rast P."/>
            <person name="Oberbeckmann S."/>
            <person name="Bunk B."/>
            <person name="Jeske O."/>
            <person name="Meyerdierks A."/>
            <person name="Storesund J.E."/>
            <person name="Kallscheuer N."/>
            <person name="Luecker S."/>
            <person name="Lage O.M."/>
            <person name="Pohl T."/>
            <person name="Merkel B.J."/>
            <person name="Hornburger P."/>
            <person name="Mueller R.-W."/>
            <person name="Bruemmer F."/>
            <person name="Labrenz M."/>
            <person name="Spormann A.M."/>
            <person name="Op den Camp H."/>
            <person name="Overmann J."/>
            <person name="Amann R."/>
            <person name="Jetten M.S.M."/>
            <person name="Mascher T."/>
            <person name="Medema M.H."/>
            <person name="Devos D.P."/>
            <person name="Kaster A.-K."/>
            <person name="Ovreas L."/>
            <person name="Rohde M."/>
            <person name="Galperin M.Y."/>
            <person name="Jogler C."/>
        </authorList>
    </citation>
    <scope>NUCLEOTIDE SEQUENCE [LARGE SCALE GENOMIC DNA]</scope>
    <source>
        <strain evidence="2 3">Mal52</strain>
    </source>
</reference>
<dbReference type="KEGG" id="sdyn:Mal52_00200"/>
<dbReference type="Proteomes" id="UP000319383">
    <property type="component" value="Chromosome"/>
</dbReference>
<organism evidence="2 3">
    <name type="scientific">Symmachiella dynata</name>
    <dbReference type="NCBI Taxonomy" id="2527995"/>
    <lineage>
        <taxon>Bacteria</taxon>
        <taxon>Pseudomonadati</taxon>
        <taxon>Planctomycetota</taxon>
        <taxon>Planctomycetia</taxon>
        <taxon>Planctomycetales</taxon>
        <taxon>Planctomycetaceae</taxon>
        <taxon>Symmachiella</taxon>
    </lineage>
</organism>
<dbReference type="EMBL" id="CP036276">
    <property type="protein sequence ID" value="QDU41567.1"/>
    <property type="molecule type" value="Genomic_DNA"/>
</dbReference>
<name>A0A517ZGF6_9PLAN</name>
<dbReference type="RefSeq" id="WP_145373594.1">
    <property type="nucleotide sequence ID" value="NZ_CAXBED010000373.1"/>
</dbReference>
<dbReference type="AlphaFoldDB" id="A0A517ZGF6"/>
<proteinExistence type="predicted"/>
<feature type="region of interest" description="Disordered" evidence="1">
    <location>
        <begin position="118"/>
        <end position="147"/>
    </location>
</feature>
<accession>A0A517ZGF6</accession>
<sequence>MSRGLSYQQIFTLRYIAACNDRCDCLIHLYEAWGQHLHTSDDPENDIKAGDLNKNFASASFALSIRGLERRGLITRETLARDRRRTCLVLTEQGKEKATAYHNVRFGDEIDQRLKRAAHGPPRDTSWHSSGHKVDGPHIGVENGSRV</sequence>
<dbReference type="Gene3D" id="1.10.10.10">
    <property type="entry name" value="Winged helix-like DNA-binding domain superfamily/Winged helix DNA-binding domain"/>
    <property type="match status" value="1"/>
</dbReference>
<protein>
    <submittedName>
        <fullName evidence="2">Uncharacterized protein</fullName>
    </submittedName>
</protein>
<evidence type="ECO:0000313" key="3">
    <source>
        <dbReference type="Proteomes" id="UP000319383"/>
    </source>
</evidence>
<gene>
    <name evidence="2" type="ORF">Mal52_00200</name>
</gene>